<dbReference type="GeneID" id="27716525"/>
<keyword evidence="2" id="KW-1133">Transmembrane helix</keyword>
<dbReference type="Proteomes" id="UP000053411">
    <property type="component" value="Unassembled WGS sequence"/>
</dbReference>
<organism evidence="3 4">
    <name type="scientific">Fonsecaea multimorphosa CBS 102226</name>
    <dbReference type="NCBI Taxonomy" id="1442371"/>
    <lineage>
        <taxon>Eukaryota</taxon>
        <taxon>Fungi</taxon>
        <taxon>Dikarya</taxon>
        <taxon>Ascomycota</taxon>
        <taxon>Pezizomycotina</taxon>
        <taxon>Eurotiomycetes</taxon>
        <taxon>Chaetothyriomycetidae</taxon>
        <taxon>Chaetothyriales</taxon>
        <taxon>Herpotrichiellaceae</taxon>
        <taxon>Fonsecaea</taxon>
    </lineage>
</organism>
<evidence type="ECO:0000313" key="4">
    <source>
        <dbReference type="Proteomes" id="UP000053411"/>
    </source>
</evidence>
<gene>
    <name evidence="3" type="ORF">Z520_10779</name>
</gene>
<evidence type="ECO:0000256" key="2">
    <source>
        <dbReference type="SAM" id="Phobius"/>
    </source>
</evidence>
<reference evidence="3 4" key="1">
    <citation type="submission" date="2015-01" db="EMBL/GenBank/DDBJ databases">
        <title>The Genome Sequence of Fonsecaea multimorphosa CBS 102226.</title>
        <authorList>
            <consortium name="The Broad Institute Genomics Platform"/>
            <person name="Cuomo C."/>
            <person name="de Hoog S."/>
            <person name="Gorbushina A."/>
            <person name="Stielow B."/>
            <person name="Teixiera M."/>
            <person name="Abouelleil A."/>
            <person name="Chapman S.B."/>
            <person name="Priest M."/>
            <person name="Young S.K."/>
            <person name="Wortman J."/>
            <person name="Nusbaum C."/>
            <person name="Birren B."/>
        </authorList>
    </citation>
    <scope>NUCLEOTIDE SEQUENCE [LARGE SCALE GENOMIC DNA]</scope>
    <source>
        <strain evidence="3 4">CBS 102226</strain>
    </source>
</reference>
<feature type="transmembrane region" description="Helical" evidence="2">
    <location>
        <begin position="351"/>
        <end position="372"/>
    </location>
</feature>
<dbReference type="PANTHER" id="PTHR37577">
    <property type="entry name" value="INTEGRAL MEMBRANE PROTEIN"/>
    <property type="match status" value="1"/>
</dbReference>
<dbReference type="STRING" id="1442371.A0A0D2I8T2"/>
<name>A0A0D2I8T2_9EURO</name>
<feature type="transmembrane region" description="Helical" evidence="2">
    <location>
        <begin position="171"/>
        <end position="189"/>
    </location>
</feature>
<dbReference type="EMBL" id="KN848093">
    <property type="protein sequence ID" value="KIX93601.1"/>
    <property type="molecule type" value="Genomic_DNA"/>
</dbReference>
<evidence type="ECO:0000313" key="3">
    <source>
        <dbReference type="EMBL" id="KIX93601.1"/>
    </source>
</evidence>
<dbReference type="RefSeq" id="XP_016627724.1">
    <property type="nucleotide sequence ID" value="XM_016781271.1"/>
</dbReference>
<keyword evidence="2" id="KW-0812">Transmembrane</keyword>
<sequence length="598" mass="66619">MALDCSNGWNGSCDLSYQNAFATSGCIEYDADIVGIGVVVSFVLSSVISFASVVIGYFTLSLPRYLLNEADVLYIGAFRRLFMSRKRTIETVDDASDALRSDALISFMLSMSDQQLVSGVALLIAGFAKNTDITTYSMDVIAALAFQSSSVHLATLPLIRYHLKDHMTALAIRFSFMIANLAMLAFLMIEQTSSQWWPNLYFTCAFSDFTLKGATAVDILSQFVILILLCYDYGDAACALFGQADDRSILEFVFNRKYRQYQIDKRPTQQDYHRAKALAIRANSKEKQSRSQVRDTLQDIRLMESFAFHEFFGSYAAGIMWLAFIQVYGIINVFKTRAEPKGSTGSMNAWGFGQIVPLVLLVLPLMAAIEAYDDYKDQKASREATDSSSPTPDVQNDAISIVSNKASTVSSEVPSGDQEDSPEQESPQDEREGHELSIIGDAPTRRDSHHRRTSSAEQSISRISLRQDTEARIGRQGTFPRPGPESSRLWLIRWTTESAEPYKWKSLKFCMFAYLFFASGLTIWYAVANLNNVLPPSQYWGLSAILWMTILRAVLGQVQLLLYARKNKALKDGTPPTAQTPQPNAANPPPSTSNSTRL</sequence>
<feature type="compositionally biased region" description="Low complexity" evidence="1">
    <location>
        <begin position="574"/>
        <end position="585"/>
    </location>
</feature>
<proteinExistence type="predicted"/>
<feature type="region of interest" description="Disordered" evidence="1">
    <location>
        <begin position="572"/>
        <end position="598"/>
    </location>
</feature>
<dbReference type="PANTHER" id="PTHR37577:SF1">
    <property type="entry name" value="INTEGRAL MEMBRANE PROTEIN"/>
    <property type="match status" value="1"/>
</dbReference>
<keyword evidence="2" id="KW-0472">Membrane</keyword>
<evidence type="ECO:0000256" key="1">
    <source>
        <dbReference type="SAM" id="MobiDB-lite"/>
    </source>
</evidence>
<feature type="transmembrane region" description="Helical" evidence="2">
    <location>
        <begin position="209"/>
        <end position="231"/>
    </location>
</feature>
<keyword evidence="4" id="KW-1185">Reference proteome</keyword>
<dbReference type="VEuPathDB" id="FungiDB:Z520_10779"/>
<protein>
    <submittedName>
        <fullName evidence="3">Uncharacterized protein</fullName>
    </submittedName>
</protein>
<feature type="transmembrane region" description="Helical" evidence="2">
    <location>
        <begin position="539"/>
        <end position="563"/>
    </location>
</feature>
<feature type="transmembrane region" description="Helical" evidence="2">
    <location>
        <begin position="33"/>
        <end position="59"/>
    </location>
</feature>
<feature type="transmembrane region" description="Helical" evidence="2">
    <location>
        <begin position="311"/>
        <end position="331"/>
    </location>
</feature>
<feature type="compositionally biased region" description="Acidic residues" evidence="1">
    <location>
        <begin position="417"/>
        <end position="427"/>
    </location>
</feature>
<feature type="region of interest" description="Disordered" evidence="1">
    <location>
        <begin position="405"/>
        <end position="462"/>
    </location>
</feature>
<accession>A0A0D2I8T2</accession>
<dbReference type="InterPro" id="IPR053018">
    <property type="entry name" value="Elsinochrome_Biosynth-Asso"/>
</dbReference>
<dbReference type="AlphaFoldDB" id="A0A0D2I8T2"/>
<dbReference type="OrthoDB" id="4505247at2759"/>
<feature type="transmembrane region" description="Helical" evidence="2">
    <location>
        <begin position="509"/>
        <end position="527"/>
    </location>
</feature>